<dbReference type="Pfam" id="PF00881">
    <property type="entry name" value="Nitroreductase"/>
    <property type="match status" value="1"/>
</dbReference>
<dbReference type="SUPFAM" id="SSF55469">
    <property type="entry name" value="FMN-dependent nitroreductase-like"/>
    <property type="match status" value="1"/>
</dbReference>
<evidence type="ECO:0000259" key="1">
    <source>
        <dbReference type="Pfam" id="PF00881"/>
    </source>
</evidence>
<reference evidence="3" key="1">
    <citation type="journal article" date="2014" name="Int. J. Syst. Evol. Microbiol.">
        <title>Complete genome sequence of Corynebacterium casei LMG S-19264T (=DSM 44701T), isolated from a smear-ripened cheese.</title>
        <authorList>
            <consortium name="US DOE Joint Genome Institute (JGI-PGF)"/>
            <person name="Walter F."/>
            <person name="Albersmeier A."/>
            <person name="Kalinowski J."/>
            <person name="Ruckert C."/>
        </authorList>
    </citation>
    <scope>NUCLEOTIDE SEQUENCE</scope>
    <source>
        <strain evidence="3">CGMCC 4.7403</strain>
    </source>
</reference>
<dbReference type="InterPro" id="IPR054488">
    <property type="entry name" value="ThcOx_dom2"/>
</dbReference>
<dbReference type="NCBIfam" id="TIGR03605">
    <property type="entry name" value="antibiot_sagB"/>
    <property type="match status" value="1"/>
</dbReference>
<dbReference type="AlphaFoldDB" id="A0A919DPP8"/>
<organism evidence="3 4">
    <name type="scientific">Streptomyces capitiformicae</name>
    <dbReference type="NCBI Taxonomy" id="2014920"/>
    <lineage>
        <taxon>Bacteria</taxon>
        <taxon>Bacillati</taxon>
        <taxon>Actinomycetota</taxon>
        <taxon>Actinomycetes</taxon>
        <taxon>Kitasatosporales</taxon>
        <taxon>Streptomycetaceae</taxon>
        <taxon>Streptomyces</taxon>
    </lineage>
</organism>
<dbReference type="InterPro" id="IPR029479">
    <property type="entry name" value="Nitroreductase"/>
</dbReference>
<comment type="caution">
    <text evidence="3">The sequence shown here is derived from an EMBL/GenBank/DDBJ whole genome shotgun (WGS) entry which is preliminary data.</text>
</comment>
<accession>A0A919DPP8</accession>
<dbReference type="InterPro" id="IPR000415">
    <property type="entry name" value="Nitroreductase-like"/>
</dbReference>
<gene>
    <name evidence="3" type="ORF">GCM10017771_87640</name>
</gene>
<dbReference type="InterPro" id="IPR052544">
    <property type="entry name" value="Bacteriocin_Proc_Enz"/>
</dbReference>
<keyword evidence="4" id="KW-1185">Reference proteome</keyword>
<dbReference type="Pfam" id="PF22767">
    <property type="entry name" value="ThcOx"/>
    <property type="match status" value="1"/>
</dbReference>
<dbReference type="Proteomes" id="UP000603227">
    <property type="component" value="Unassembled WGS sequence"/>
</dbReference>
<dbReference type="CDD" id="cd02142">
    <property type="entry name" value="McbC_SagB-like_oxidoreductase"/>
    <property type="match status" value="1"/>
</dbReference>
<evidence type="ECO:0000259" key="2">
    <source>
        <dbReference type="Pfam" id="PF22767"/>
    </source>
</evidence>
<feature type="domain" description="Nitroreductase" evidence="1">
    <location>
        <begin position="236"/>
        <end position="418"/>
    </location>
</feature>
<evidence type="ECO:0000313" key="4">
    <source>
        <dbReference type="Proteomes" id="UP000603227"/>
    </source>
</evidence>
<dbReference type="Gene3D" id="3.40.109.10">
    <property type="entry name" value="NADH Oxidase"/>
    <property type="match status" value="1"/>
</dbReference>
<dbReference type="RefSeq" id="WP_189787999.1">
    <property type="nucleotide sequence ID" value="NZ_BNAT01000059.1"/>
</dbReference>
<evidence type="ECO:0000313" key="3">
    <source>
        <dbReference type="EMBL" id="GHE64251.1"/>
    </source>
</evidence>
<sequence>MITNEISLRPGVRVRPDTDGLVRVFSPFGGVRLGEHSRNVLDRLAAGPCDLVELLTPDVTGAHALLGRLGARGFLRTTMYHDGRPLLSFPGSPMVCSTRGQLVLSRFALVHREDDRLVLESSRTGVVVEVHDTALLNVLAEPARYPWAAPVVDVLAAQGFLVPAEAEHDDFDLAKWSPHELWFHTRSHAGDDGRPWGGTRWAEGRFEPLPAHRPEFPGPVVELSEPGVPDVPVVGRTVRAQDHANPMTLDQLSEFLHRTVRIRRVWTDGVADLVERPFPSGGALHELEIYPVVTTVRGLHPGLYHYDSARHVLHLVREDGPLVRRLADHATRAANLDRAPQVLLVISARFGRVMWKYQSMAYALTLKNTGVLTAAMYAVATAMGLAPCAVGGSDSGLFARATGLDATKESTVGEFMLGSAPVGVGPRERSSSQW</sequence>
<reference evidence="3" key="2">
    <citation type="submission" date="2020-09" db="EMBL/GenBank/DDBJ databases">
        <authorList>
            <person name="Sun Q."/>
            <person name="Zhou Y."/>
        </authorList>
    </citation>
    <scope>NUCLEOTIDE SEQUENCE</scope>
    <source>
        <strain evidence="3">CGMCC 4.7403</strain>
    </source>
</reference>
<dbReference type="GO" id="GO:0016491">
    <property type="term" value="F:oxidoreductase activity"/>
    <property type="evidence" value="ECO:0007669"/>
    <property type="project" value="InterPro"/>
</dbReference>
<protein>
    <submittedName>
        <fullName evidence="3">Uncharacterized protein</fullName>
    </submittedName>
</protein>
<proteinExistence type="predicted"/>
<name>A0A919DPP8_9ACTN</name>
<dbReference type="PANTHER" id="PTHR43745:SF2">
    <property type="entry name" value="NITROREDUCTASE MJ1384-RELATED"/>
    <property type="match status" value="1"/>
</dbReference>
<dbReference type="EMBL" id="BNAT01000059">
    <property type="protein sequence ID" value="GHE64251.1"/>
    <property type="molecule type" value="Genomic_DNA"/>
</dbReference>
<dbReference type="PANTHER" id="PTHR43745">
    <property type="entry name" value="NITROREDUCTASE MJ1384-RELATED"/>
    <property type="match status" value="1"/>
</dbReference>
<dbReference type="InterPro" id="IPR020051">
    <property type="entry name" value="SagB-type_dehydrogenase"/>
</dbReference>
<feature type="domain" description="Cyanobactin oxidase ThcOx second" evidence="2">
    <location>
        <begin position="102"/>
        <end position="190"/>
    </location>
</feature>